<gene>
    <name evidence="2" type="ORF">RXV79_11320</name>
</gene>
<dbReference type="RefSeq" id="WP_316703523.1">
    <property type="nucleotide sequence ID" value="NZ_CP136336.1"/>
</dbReference>
<proteinExistence type="predicted"/>
<dbReference type="EMBL" id="CP136336">
    <property type="protein sequence ID" value="WOB10623.1"/>
    <property type="molecule type" value="Genomic_DNA"/>
</dbReference>
<dbReference type="Pfam" id="PF10116">
    <property type="entry name" value="Host_attach"/>
    <property type="match status" value="1"/>
</dbReference>
<reference evidence="2 3" key="1">
    <citation type="submission" date="2023-10" db="EMBL/GenBank/DDBJ databases">
        <title>Bacteria for the degradation of biodegradable plastic PBAT(Polybutylene adipate terephthalate).</title>
        <authorList>
            <person name="Weon H.-Y."/>
            <person name="Yeon J."/>
        </authorList>
    </citation>
    <scope>NUCLEOTIDE SEQUENCE [LARGE SCALE GENOMIC DNA]</scope>
    <source>
        <strain evidence="2 3">SBD 7-3</strain>
    </source>
</reference>
<dbReference type="Proteomes" id="UP001303946">
    <property type="component" value="Chromosome"/>
</dbReference>
<keyword evidence="3" id="KW-1185">Reference proteome</keyword>
<protein>
    <submittedName>
        <fullName evidence="2">Host attachment protein</fullName>
    </submittedName>
</protein>
<feature type="compositionally biased region" description="Basic and acidic residues" evidence="1">
    <location>
        <begin position="37"/>
        <end position="58"/>
    </location>
</feature>
<feature type="region of interest" description="Disordered" evidence="1">
    <location>
        <begin position="37"/>
        <end position="68"/>
    </location>
</feature>
<accession>A0ABZ0D078</accession>
<name>A0ABZ0D078_9BURK</name>
<organism evidence="2 3">
    <name type="scientific">Piscinibacter gummiphilus</name>
    <dbReference type="NCBI Taxonomy" id="946333"/>
    <lineage>
        <taxon>Bacteria</taxon>
        <taxon>Pseudomonadati</taxon>
        <taxon>Pseudomonadota</taxon>
        <taxon>Betaproteobacteria</taxon>
        <taxon>Burkholderiales</taxon>
        <taxon>Sphaerotilaceae</taxon>
        <taxon>Piscinibacter</taxon>
    </lineage>
</organism>
<evidence type="ECO:0000256" key="1">
    <source>
        <dbReference type="SAM" id="MobiDB-lite"/>
    </source>
</evidence>
<sequence length="152" mass="16761">MKAELTLVANASEAHLFARESRHDPLMPLALMKHTESRARASELEPDRAGHGSSDRHPGGVAFAPRMSRKRKEHLQFADEVARRIDAELGSGRYGSVVLFASCPFLGELRSQLSPAAKRSLKASVDLDLTSFGVDELERRVADALHRHESAH</sequence>
<evidence type="ECO:0000313" key="3">
    <source>
        <dbReference type="Proteomes" id="UP001303946"/>
    </source>
</evidence>
<evidence type="ECO:0000313" key="2">
    <source>
        <dbReference type="EMBL" id="WOB10623.1"/>
    </source>
</evidence>
<dbReference type="InterPro" id="IPR019291">
    <property type="entry name" value="Host_attachment_protein"/>
</dbReference>